<dbReference type="KEGG" id="sdyn:Mal52_17460"/>
<evidence type="ECO:0000313" key="4">
    <source>
        <dbReference type="Proteomes" id="UP000319383"/>
    </source>
</evidence>
<evidence type="ECO:0000259" key="2">
    <source>
        <dbReference type="Pfam" id="PF03781"/>
    </source>
</evidence>
<dbReference type="Gene3D" id="3.90.1580.10">
    <property type="entry name" value="paralog of FGE (formylglycine-generating enzyme)"/>
    <property type="match status" value="1"/>
</dbReference>
<protein>
    <submittedName>
        <fullName evidence="3">Serine/threonine-protein kinase pkn1</fullName>
        <ecNumber evidence="3">2.7.11.1</ecNumber>
    </submittedName>
</protein>
<gene>
    <name evidence="3" type="primary">pkn1_3</name>
    <name evidence="3" type="ORF">Mal52_17460</name>
</gene>
<dbReference type="InterPro" id="IPR042095">
    <property type="entry name" value="SUMF_sf"/>
</dbReference>
<sequence length="383" mass="43414">MNLPTTLCRLAGPRQVHCCSRNVSTIRRCLMNGQFPSVCSLLIAAVLAFNVLTVADAADKEPAAADAKTEKEMKPYKQTITGTDVSFEMLPIPGGTFTMGSPEDEADRYTDEAPQREVKIEPFWMGKCEVTWDEYDIWSFSLDQKIRKLRGVEPTEQDKKADAVTRPTPPYTDMTFSMGHDGFPAICMTQLAAKTYCKWLSQKTGHYYRLPTEAEWEYACRAGTTTAFSFGDDPGKIGEYAWYADNSDDQYQKVGKKKPNPWGLHDMHGNVNEWVLDQYQETYPAPDKSVQGPLPSPLVVATELYPRVVRGGSWEDDPADLRSATRRGSEEEWKYQDPQIPQSVWYHTDALFVGFRIVRPLRVPSEKERAELKLDAKKVVNQR</sequence>
<dbReference type="SUPFAM" id="SSF56436">
    <property type="entry name" value="C-type lectin-like"/>
    <property type="match status" value="1"/>
</dbReference>
<dbReference type="GO" id="GO:0120147">
    <property type="term" value="F:formylglycine-generating oxidase activity"/>
    <property type="evidence" value="ECO:0007669"/>
    <property type="project" value="TreeGrafter"/>
</dbReference>
<name>A0A517ZLA0_9PLAN</name>
<dbReference type="AlphaFoldDB" id="A0A517ZLA0"/>
<evidence type="ECO:0000313" key="3">
    <source>
        <dbReference type="EMBL" id="QDU43274.1"/>
    </source>
</evidence>
<feature type="region of interest" description="Disordered" evidence="1">
    <location>
        <begin position="315"/>
        <end position="334"/>
    </location>
</feature>
<dbReference type="Proteomes" id="UP000319383">
    <property type="component" value="Chromosome"/>
</dbReference>
<reference evidence="3 4" key="1">
    <citation type="submission" date="2019-02" db="EMBL/GenBank/DDBJ databases">
        <title>Deep-cultivation of Planctomycetes and their phenomic and genomic characterization uncovers novel biology.</title>
        <authorList>
            <person name="Wiegand S."/>
            <person name="Jogler M."/>
            <person name="Boedeker C."/>
            <person name="Pinto D."/>
            <person name="Vollmers J."/>
            <person name="Rivas-Marin E."/>
            <person name="Kohn T."/>
            <person name="Peeters S.H."/>
            <person name="Heuer A."/>
            <person name="Rast P."/>
            <person name="Oberbeckmann S."/>
            <person name="Bunk B."/>
            <person name="Jeske O."/>
            <person name="Meyerdierks A."/>
            <person name="Storesund J.E."/>
            <person name="Kallscheuer N."/>
            <person name="Luecker S."/>
            <person name="Lage O.M."/>
            <person name="Pohl T."/>
            <person name="Merkel B.J."/>
            <person name="Hornburger P."/>
            <person name="Mueller R.-W."/>
            <person name="Bruemmer F."/>
            <person name="Labrenz M."/>
            <person name="Spormann A.M."/>
            <person name="Op den Camp H."/>
            <person name="Overmann J."/>
            <person name="Amann R."/>
            <person name="Jetten M.S.M."/>
            <person name="Mascher T."/>
            <person name="Medema M.H."/>
            <person name="Devos D.P."/>
            <person name="Kaster A.-K."/>
            <person name="Ovreas L."/>
            <person name="Rohde M."/>
            <person name="Galperin M.Y."/>
            <person name="Jogler C."/>
        </authorList>
    </citation>
    <scope>NUCLEOTIDE SEQUENCE [LARGE SCALE GENOMIC DNA]</scope>
    <source>
        <strain evidence="3 4">Mal52</strain>
    </source>
</reference>
<accession>A0A517ZLA0</accession>
<keyword evidence="3" id="KW-0808">Transferase</keyword>
<keyword evidence="4" id="KW-1185">Reference proteome</keyword>
<dbReference type="InterPro" id="IPR016187">
    <property type="entry name" value="CTDL_fold"/>
</dbReference>
<dbReference type="PANTHER" id="PTHR23150:SF19">
    <property type="entry name" value="FORMYLGLYCINE-GENERATING ENZYME"/>
    <property type="match status" value="1"/>
</dbReference>
<keyword evidence="3" id="KW-0418">Kinase</keyword>
<proteinExistence type="predicted"/>
<dbReference type="EC" id="2.7.11.1" evidence="3"/>
<dbReference type="EMBL" id="CP036276">
    <property type="protein sequence ID" value="QDU43274.1"/>
    <property type="molecule type" value="Genomic_DNA"/>
</dbReference>
<evidence type="ECO:0000256" key="1">
    <source>
        <dbReference type="SAM" id="MobiDB-lite"/>
    </source>
</evidence>
<dbReference type="InterPro" id="IPR005532">
    <property type="entry name" value="SUMF_dom"/>
</dbReference>
<dbReference type="PANTHER" id="PTHR23150">
    <property type="entry name" value="SULFATASE MODIFYING FACTOR 1, 2"/>
    <property type="match status" value="1"/>
</dbReference>
<dbReference type="Pfam" id="PF03781">
    <property type="entry name" value="FGE-sulfatase"/>
    <property type="match status" value="1"/>
</dbReference>
<dbReference type="InterPro" id="IPR051043">
    <property type="entry name" value="Sulfatase_Mod_Factor_Kinase"/>
</dbReference>
<organism evidence="3 4">
    <name type="scientific">Symmachiella dynata</name>
    <dbReference type="NCBI Taxonomy" id="2527995"/>
    <lineage>
        <taxon>Bacteria</taxon>
        <taxon>Pseudomonadati</taxon>
        <taxon>Planctomycetota</taxon>
        <taxon>Planctomycetia</taxon>
        <taxon>Planctomycetales</taxon>
        <taxon>Planctomycetaceae</taxon>
        <taxon>Symmachiella</taxon>
    </lineage>
</organism>
<feature type="domain" description="Sulfatase-modifying factor enzyme-like" evidence="2">
    <location>
        <begin position="88"/>
        <end position="334"/>
    </location>
</feature>
<dbReference type="GO" id="GO:0004674">
    <property type="term" value="F:protein serine/threonine kinase activity"/>
    <property type="evidence" value="ECO:0007669"/>
    <property type="project" value="UniProtKB-EC"/>
</dbReference>